<protein>
    <submittedName>
        <fullName evidence="6">Histidine kinase</fullName>
    </submittedName>
</protein>
<dbReference type="OrthoDB" id="9806130at2"/>
<dbReference type="EMBL" id="SIRE01000009">
    <property type="protein sequence ID" value="TBL78597.1"/>
    <property type="molecule type" value="Genomic_DNA"/>
</dbReference>
<evidence type="ECO:0000259" key="4">
    <source>
        <dbReference type="Pfam" id="PF00582"/>
    </source>
</evidence>
<dbReference type="RefSeq" id="WP_131013953.1">
    <property type="nucleotide sequence ID" value="NZ_SIRE01000009.1"/>
</dbReference>
<dbReference type="GO" id="GO:0005886">
    <property type="term" value="C:plasma membrane"/>
    <property type="evidence" value="ECO:0007669"/>
    <property type="project" value="TreeGrafter"/>
</dbReference>
<evidence type="ECO:0000313" key="6">
    <source>
        <dbReference type="EMBL" id="TBL78597.1"/>
    </source>
</evidence>
<reference evidence="6 7" key="1">
    <citation type="submission" date="2019-02" db="EMBL/GenBank/DDBJ databases">
        <title>Paenibacillus sp. nov., isolated from surface-sterilized tissue of Thalictrum simplex L.</title>
        <authorList>
            <person name="Tuo L."/>
        </authorList>
    </citation>
    <scope>NUCLEOTIDE SEQUENCE [LARGE SCALE GENOMIC DNA]</scope>
    <source>
        <strain evidence="6 7">N2SHLJ1</strain>
    </source>
</reference>
<keyword evidence="7" id="KW-1185">Reference proteome</keyword>
<evidence type="ECO:0000256" key="1">
    <source>
        <dbReference type="ARBA" id="ARBA00022679"/>
    </source>
</evidence>
<keyword evidence="3" id="KW-0902">Two-component regulatory system</keyword>
<dbReference type="Pfam" id="PF02702">
    <property type="entry name" value="KdpD"/>
    <property type="match status" value="2"/>
</dbReference>
<feature type="domain" description="Signal transduction histidine kinase osmosensitive K+ channel sensor N-terminal" evidence="5">
    <location>
        <begin position="412"/>
        <end position="621"/>
    </location>
</feature>
<dbReference type="InterPro" id="IPR052023">
    <property type="entry name" value="Histidine_kinase_KdpD"/>
</dbReference>
<dbReference type="PANTHER" id="PTHR45569">
    <property type="entry name" value="SENSOR PROTEIN KDPD"/>
    <property type="match status" value="1"/>
</dbReference>
<dbReference type="Pfam" id="PF00582">
    <property type="entry name" value="Usp"/>
    <property type="match status" value="1"/>
</dbReference>
<dbReference type="Gene3D" id="3.40.50.620">
    <property type="entry name" value="HUPs"/>
    <property type="match status" value="2"/>
</dbReference>
<dbReference type="SUPFAM" id="SSF52402">
    <property type="entry name" value="Adenine nucleotide alpha hydrolases-like"/>
    <property type="match status" value="2"/>
</dbReference>
<dbReference type="Gene3D" id="3.40.50.300">
    <property type="entry name" value="P-loop containing nucleotide triphosphate hydrolases"/>
    <property type="match status" value="2"/>
</dbReference>
<dbReference type="SUPFAM" id="SSF52540">
    <property type="entry name" value="P-loop containing nucleoside triphosphate hydrolases"/>
    <property type="match status" value="2"/>
</dbReference>
<dbReference type="InterPro" id="IPR014729">
    <property type="entry name" value="Rossmann-like_a/b/a_fold"/>
</dbReference>
<evidence type="ECO:0000256" key="2">
    <source>
        <dbReference type="ARBA" id="ARBA00022777"/>
    </source>
</evidence>
<dbReference type="InterPro" id="IPR027417">
    <property type="entry name" value="P-loop_NTPase"/>
</dbReference>
<dbReference type="CDD" id="cd01987">
    <property type="entry name" value="USP_KdpD-like"/>
    <property type="match status" value="1"/>
</dbReference>
<dbReference type="InterPro" id="IPR003852">
    <property type="entry name" value="Sig_transdc_His_kinase_KdpD_N"/>
</dbReference>
<comment type="caution">
    <text evidence="6">The sequence shown here is derived from an EMBL/GenBank/DDBJ whole genome shotgun (WGS) entry which is preliminary data.</text>
</comment>
<dbReference type="AlphaFoldDB" id="A0A4Q9DTR6"/>
<keyword evidence="1" id="KW-0808">Transferase</keyword>
<dbReference type="FunFam" id="3.40.50.300:FF:000483">
    <property type="entry name" value="Sensor histidine kinase KdpD"/>
    <property type="match status" value="1"/>
</dbReference>
<sequence>MMEFKRRSPEDILLSISQLYRGRLKVYIGAVSGSGKTYHMLREGQALAQQGIDVVICAVSTMQRRETVEQLGSLERVPSIHWMNNGEEKKDLNLDALLARNPEVVLVDGLAHRNRKEARFPTRLDDIQFLLSRGIGVITTVNVYELEGVRELAHKWTGIAAGETVPADTLEKADEVVLVDATPEALLSRAAEGNVKPDPSGGVYQRGNLAVLRELALRLVAEGVNDSLEKHREEMGLIGASGAAERILVSAQYHWNGSIYVRRGQQIAKRLNGDLLVVTFVDKRKELNKEEAAFRRSVKKLVEKVGGEFAELPFSSRKMLPEALVRYAQENCVTRIVLGHSKQTRWQEFWQGSIVRKMLNKARNVDVFIVADRTGVEGERILPAKLNRPAAEAELFRRLSTQEVERQMNRIRRGQFKVYIGAAPGVGKTYTMLREGNDLLKKGVNVVVGLLETHGRKETADQIGDLELIPRKVLDYRGTRLQEMDTERLIGLNPEVVLVDELAHTNMPGSQNKKRYEDVLELLAAGISVISTVNVQHLESLNDAVEQITGIRVRETVPDHILRLADEVQLIDVSPRSLQERMKAGNIYALNKVDEALANFFKTGNLIALRELALREIADDVDERLEAWERKSPLRGPWRRKEVIFVCVSSSAQAERLIRRGFRIAHRLKAAWYVTYVQCPRKGTQSAEADAERNGRLKALAALTERLGGKFELQEARKPSSKHISETLMAKANEYQATQLIVGQSRRTWWQKLRHGSVVARLLRASRHMDVLVVAEYDPLNVKRKDRTQA</sequence>
<evidence type="ECO:0000256" key="3">
    <source>
        <dbReference type="ARBA" id="ARBA00023012"/>
    </source>
</evidence>
<accession>A0A4Q9DTR6</accession>
<dbReference type="InterPro" id="IPR006016">
    <property type="entry name" value="UspA"/>
</dbReference>
<gene>
    <name evidence="6" type="ORF">EYB31_13935</name>
</gene>
<feature type="domain" description="UspA" evidence="4">
    <location>
        <begin position="644"/>
        <end position="774"/>
    </location>
</feature>
<feature type="domain" description="Signal transduction histidine kinase osmosensitive K+ channel sensor N-terminal" evidence="5">
    <location>
        <begin position="21"/>
        <end position="224"/>
    </location>
</feature>
<proteinExistence type="predicted"/>
<name>A0A4Q9DTR6_9BACL</name>
<organism evidence="6 7">
    <name type="scientific">Paenibacillus thalictri</name>
    <dbReference type="NCBI Taxonomy" id="2527873"/>
    <lineage>
        <taxon>Bacteria</taxon>
        <taxon>Bacillati</taxon>
        <taxon>Bacillota</taxon>
        <taxon>Bacilli</taxon>
        <taxon>Bacillales</taxon>
        <taxon>Paenibacillaceae</taxon>
        <taxon>Paenibacillus</taxon>
    </lineage>
</organism>
<evidence type="ECO:0000313" key="7">
    <source>
        <dbReference type="Proteomes" id="UP000293142"/>
    </source>
</evidence>
<dbReference type="GO" id="GO:0000155">
    <property type="term" value="F:phosphorelay sensor kinase activity"/>
    <property type="evidence" value="ECO:0007669"/>
    <property type="project" value="InterPro"/>
</dbReference>
<dbReference type="GO" id="GO:0005737">
    <property type="term" value="C:cytoplasm"/>
    <property type="evidence" value="ECO:0007669"/>
    <property type="project" value="UniProtKB-ARBA"/>
</dbReference>
<dbReference type="Proteomes" id="UP000293142">
    <property type="component" value="Unassembled WGS sequence"/>
</dbReference>
<keyword evidence="2 6" id="KW-0418">Kinase</keyword>
<dbReference type="PANTHER" id="PTHR45569:SF1">
    <property type="entry name" value="SENSOR PROTEIN KDPD"/>
    <property type="match status" value="1"/>
</dbReference>
<evidence type="ECO:0000259" key="5">
    <source>
        <dbReference type="Pfam" id="PF02702"/>
    </source>
</evidence>